<sequence>MYKPSCLNPSAPLMEGTNNREANDNFQTFVRDKNFHNSLSNDNIHNSEMREMDIMPNVHFRQPESVGRRSVPNGILIKHPSKESMLIPNGRLEHSNGNDFKILGLGVLGVGIWLLVTEFSVREVSVLIGFNYFEIGTYLMIGAGGTIALLAFLRSHSDINIVCVDSWERSGVYIIRVKDTISNTLQTSYGVDLRKNSTNRLITDAWDSVQRGLECCGVHGDANGTYSWAFYKLHSQWYIQTNMRAPYVPESCCRSGSKPLCTGVETINGPPAKGPPMEASYVKNEFLFTDGCYEKIVKNVERNALILGCVAAFVPLLLIIGIVIVFCLCARVRSEMRHGASWFWIEGLAGGWIKYR</sequence>
<dbReference type="PANTHER" id="PTHR19282:SF544">
    <property type="entry name" value="TETRASPANIN"/>
    <property type="match status" value="1"/>
</dbReference>
<keyword evidence="3 6" id="KW-1133">Transmembrane helix</keyword>
<dbReference type="CDD" id="cd03156">
    <property type="entry name" value="uroplakin_I_like_LEL"/>
    <property type="match status" value="1"/>
</dbReference>
<feature type="region of interest" description="Disordered" evidence="5">
    <location>
        <begin position="1"/>
        <end position="20"/>
    </location>
</feature>
<dbReference type="EMBL" id="CP111024">
    <property type="protein sequence ID" value="WAR24804.1"/>
    <property type="molecule type" value="Genomic_DNA"/>
</dbReference>
<gene>
    <name evidence="7" type="ORF">MAR_038473</name>
</gene>
<evidence type="ECO:0000256" key="3">
    <source>
        <dbReference type="ARBA" id="ARBA00022989"/>
    </source>
</evidence>
<dbReference type="InterPro" id="IPR018499">
    <property type="entry name" value="Tetraspanin/Peripherin"/>
</dbReference>
<keyword evidence="4 6" id="KW-0472">Membrane</keyword>
<keyword evidence="2 6" id="KW-0812">Transmembrane</keyword>
<organism evidence="7 8">
    <name type="scientific">Mya arenaria</name>
    <name type="common">Soft-shell clam</name>
    <dbReference type="NCBI Taxonomy" id="6604"/>
    <lineage>
        <taxon>Eukaryota</taxon>
        <taxon>Metazoa</taxon>
        <taxon>Spiralia</taxon>
        <taxon>Lophotrochozoa</taxon>
        <taxon>Mollusca</taxon>
        <taxon>Bivalvia</taxon>
        <taxon>Autobranchia</taxon>
        <taxon>Heteroconchia</taxon>
        <taxon>Euheterodonta</taxon>
        <taxon>Imparidentia</taxon>
        <taxon>Neoheterodontei</taxon>
        <taxon>Myida</taxon>
        <taxon>Myoidea</taxon>
        <taxon>Myidae</taxon>
        <taxon>Mya</taxon>
    </lineage>
</organism>
<keyword evidence="8" id="KW-1185">Reference proteome</keyword>
<reference evidence="7" key="1">
    <citation type="submission" date="2022-11" db="EMBL/GenBank/DDBJ databases">
        <title>Centuries of genome instability and evolution in soft-shell clam transmissible cancer (bioRxiv).</title>
        <authorList>
            <person name="Hart S.F.M."/>
            <person name="Yonemitsu M.A."/>
            <person name="Giersch R.M."/>
            <person name="Beal B.F."/>
            <person name="Arriagada G."/>
            <person name="Davis B.W."/>
            <person name="Ostrander E.A."/>
            <person name="Goff S.P."/>
            <person name="Metzger M.J."/>
        </authorList>
    </citation>
    <scope>NUCLEOTIDE SEQUENCE</scope>
    <source>
        <strain evidence="7">MELC-2E11</strain>
        <tissue evidence="7">Siphon/mantle</tissue>
    </source>
</reference>
<dbReference type="Proteomes" id="UP001164746">
    <property type="component" value="Chromosome 13"/>
</dbReference>
<comment type="subcellular location">
    <subcellularLocation>
        <location evidence="1">Membrane</location>
        <topology evidence="1">Multi-pass membrane protein</topology>
    </subcellularLocation>
</comment>
<proteinExistence type="predicted"/>
<dbReference type="PRINTS" id="PR00259">
    <property type="entry name" value="TMFOUR"/>
</dbReference>
<feature type="transmembrane region" description="Helical" evidence="6">
    <location>
        <begin position="304"/>
        <end position="329"/>
    </location>
</feature>
<protein>
    <submittedName>
        <fullName evidence="7">CD82-like protein</fullName>
    </submittedName>
</protein>
<accession>A0ABY7FUG2</accession>
<dbReference type="InterPro" id="IPR008952">
    <property type="entry name" value="Tetraspanin_EC2_sf"/>
</dbReference>
<evidence type="ECO:0000256" key="1">
    <source>
        <dbReference type="ARBA" id="ARBA00004141"/>
    </source>
</evidence>
<evidence type="ECO:0000313" key="7">
    <source>
        <dbReference type="EMBL" id="WAR24804.1"/>
    </source>
</evidence>
<evidence type="ECO:0000256" key="4">
    <source>
        <dbReference type="ARBA" id="ARBA00023136"/>
    </source>
</evidence>
<dbReference type="Gene3D" id="1.10.1450.10">
    <property type="entry name" value="Tetraspanin"/>
    <property type="match status" value="1"/>
</dbReference>
<dbReference type="SUPFAM" id="SSF48652">
    <property type="entry name" value="Tetraspanin"/>
    <property type="match status" value="1"/>
</dbReference>
<feature type="non-terminal residue" evidence="7">
    <location>
        <position position="356"/>
    </location>
</feature>
<dbReference type="PANTHER" id="PTHR19282">
    <property type="entry name" value="TETRASPANIN"/>
    <property type="match status" value="1"/>
</dbReference>
<name>A0ABY7FUG2_MYAAR</name>
<feature type="transmembrane region" description="Helical" evidence="6">
    <location>
        <begin position="133"/>
        <end position="153"/>
    </location>
</feature>
<evidence type="ECO:0000313" key="8">
    <source>
        <dbReference type="Proteomes" id="UP001164746"/>
    </source>
</evidence>
<evidence type="ECO:0000256" key="5">
    <source>
        <dbReference type="SAM" id="MobiDB-lite"/>
    </source>
</evidence>
<evidence type="ECO:0000256" key="2">
    <source>
        <dbReference type="ARBA" id="ARBA00022692"/>
    </source>
</evidence>
<feature type="transmembrane region" description="Helical" evidence="6">
    <location>
        <begin position="102"/>
        <end position="121"/>
    </location>
</feature>
<evidence type="ECO:0000256" key="6">
    <source>
        <dbReference type="SAM" id="Phobius"/>
    </source>
</evidence>
<dbReference type="Pfam" id="PF00335">
    <property type="entry name" value="Tetraspanin"/>
    <property type="match status" value="1"/>
</dbReference>